<feature type="transmembrane region" description="Helical" evidence="6">
    <location>
        <begin position="285"/>
        <end position="306"/>
    </location>
</feature>
<evidence type="ECO:0000256" key="2">
    <source>
        <dbReference type="ARBA" id="ARBA00022475"/>
    </source>
</evidence>
<proteinExistence type="predicted"/>
<feature type="transmembrane region" description="Helical" evidence="6">
    <location>
        <begin position="250"/>
        <end position="273"/>
    </location>
</feature>
<keyword evidence="4 6" id="KW-1133">Transmembrane helix</keyword>
<feature type="transmembrane region" description="Helical" evidence="6">
    <location>
        <begin position="382"/>
        <end position="408"/>
    </location>
</feature>
<feature type="transmembrane region" description="Helical" evidence="6">
    <location>
        <begin position="420"/>
        <end position="441"/>
    </location>
</feature>
<dbReference type="AlphaFoldDB" id="A0A4P6JRK9"/>
<evidence type="ECO:0000256" key="3">
    <source>
        <dbReference type="ARBA" id="ARBA00022692"/>
    </source>
</evidence>
<evidence type="ECO:0000313" key="7">
    <source>
        <dbReference type="EMBL" id="QBD77456.1"/>
    </source>
</evidence>
<sequence length="533" mass="58242">MCAKGGMEASRSVHIWEWKERKKEMAQQNKLFQNTALRSDAPVASSASPEAELISETYVPRTMPPVLGTWSMTATFVICIYLASSATTAASGGPAAFTYLLLGCVTFFIPSLVATAQLGVMFPHEGALYNWTHKAFGGFWSFFSGFCAWFPGVLITASFADLLVSYLQSMNSAWLALPWQQGLTICAVLACVGFISMQRFITVRNIVNVLVGVMLFSNLLIGLSCLVWLLQGHGSATNFSHWGDWSINPGNISLFGLIVFTYIGTEGPLNLAGEMTNSGAIKRHLLWGALIIFSIYMVSTFSVLVVEGQAAVNNPYALVMTVDKVLGHGWGSLTAIGLMGSFLAEGMAYNYVFARLLMVAGLDGRLPTSIAKLNKHRVPTNAIFFQTVLGIIVTLIGFVLVPSISFLGAPSDLSLDAYNVTQAAATLVWAISTLFLFLNIVGCYRRYRSLVLNVRIVPMPVLWLSIIVGVLSCLAGIVDTLWYSWLTQITNEQWRYIVGSLTMAFLFLAIIGSLLANSEAEWEKDTRAVKRTQ</sequence>
<dbReference type="InterPro" id="IPR002293">
    <property type="entry name" value="AA/rel_permease1"/>
</dbReference>
<dbReference type="Proteomes" id="UP000290365">
    <property type="component" value="Chromosome"/>
</dbReference>
<evidence type="ECO:0000256" key="6">
    <source>
        <dbReference type="SAM" id="Phobius"/>
    </source>
</evidence>
<dbReference type="GO" id="GO:0005886">
    <property type="term" value="C:plasma membrane"/>
    <property type="evidence" value="ECO:0007669"/>
    <property type="project" value="UniProtKB-SubCell"/>
</dbReference>
<evidence type="ECO:0000256" key="1">
    <source>
        <dbReference type="ARBA" id="ARBA00004651"/>
    </source>
</evidence>
<dbReference type="PIRSF" id="PIRSF006060">
    <property type="entry name" value="AA_transporter"/>
    <property type="match status" value="1"/>
</dbReference>
<evidence type="ECO:0000256" key="4">
    <source>
        <dbReference type="ARBA" id="ARBA00022989"/>
    </source>
</evidence>
<dbReference type="Pfam" id="PF13520">
    <property type="entry name" value="AA_permease_2"/>
    <property type="match status" value="1"/>
</dbReference>
<feature type="transmembrane region" description="Helical" evidence="6">
    <location>
        <begin position="461"/>
        <end position="485"/>
    </location>
</feature>
<feature type="transmembrane region" description="Helical" evidence="6">
    <location>
        <begin position="209"/>
        <end position="230"/>
    </location>
</feature>
<feature type="transmembrane region" description="Helical" evidence="6">
    <location>
        <begin position="326"/>
        <end position="348"/>
    </location>
</feature>
<dbReference type="OrthoDB" id="3181223at2"/>
<keyword evidence="2" id="KW-1003">Cell membrane</keyword>
<feature type="transmembrane region" description="Helical" evidence="6">
    <location>
        <begin position="135"/>
        <end position="159"/>
    </location>
</feature>
<feature type="transmembrane region" description="Helical" evidence="6">
    <location>
        <begin position="497"/>
        <end position="517"/>
    </location>
</feature>
<gene>
    <name evidence="7" type="ORF">EPA93_16235</name>
</gene>
<dbReference type="EMBL" id="CP035758">
    <property type="protein sequence ID" value="QBD77456.1"/>
    <property type="molecule type" value="Genomic_DNA"/>
</dbReference>
<dbReference type="PANTHER" id="PTHR42770">
    <property type="entry name" value="AMINO ACID TRANSPORTER-RELATED"/>
    <property type="match status" value="1"/>
</dbReference>
<evidence type="ECO:0000256" key="5">
    <source>
        <dbReference type="ARBA" id="ARBA00023136"/>
    </source>
</evidence>
<keyword evidence="3 6" id="KW-0812">Transmembrane</keyword>
<dbReference type="KEGG" id="kbs:EPA93_16235"/>
<dbReference type="Gene3D" id="1.20.1740.10">
    <property type="entry name" value="Amino acid/polyamine transporter I"/>
    <property type="match status" value="1"/>
</dbReference>
<protein>
    <submittedName>
        <fullName evidence="7">APC family permease</fullName>
    </submittedName>
</protein>
<feature type="transmembrane region" description="Helical" evidence="6">
    <location>
        <begin position="66"/>
        <end position="84"/>
    </location>
</feature>
<dbReference type="PANTHER" id="PTHR42770:SF7">
    <property type="entry name" value="MEMBRANE PROTEIN"/>
    <property type="match status" value="1"/>
</dbReference>
<keyword evidence="8" id="KW-1185">Reference proteome</keyword>
<accession>A0A4P6JRK9</accession>
<evidence type="ECO:0000313" key="8">
    <source>
        <dbReference type="Proteomes" id="UP000290365"/>
    </source>
</evidence>
<organism evidence="7 8">
    <name type="scientific">Ktedonosporobacter rubrisoli</name>
    <dbReference type="NCBI Taxonomy" id="2509675"/>
    <lineage>
        <taxon>Bacteria</taxon>
        <taxon>Bacillati</taxon>
        <taxon>Chloroflexota</taxon>
        <taxon>Ktedonobacteria</taxon>
        <taxon>Ktedonobacterales</taxon>
        <taxon>Ktedonosporobacteraceae</taxon>
        <taxon>Ktedonosporobacter</taxon>
    </lineage>
</organism>
<dbReference type="GO" id="GO:0022857">
    <property type="term" value="F:transmembrane transporter activity"/>
    <property type="evidence" value="ECO:0007669"/>
    <property type="project" value="InterPro"/>
</dbReference>
<name>A0A4P6JRK9_KTERU</name>
<comment type="subcellular location">
    <subcellularLocation>
        <location evidence="1">Cell membrane</location>
        <topology evidence="1">Multi-pass membrane protein</topology>
    </subcellularLocation>
</comment>
<reference evidence="7 8" key="1">
    <citation type="submission" date="2019-01" db="EMBL/GenBank/DDBJ databases">
        <title>Ktedonosporobacter rubrisoli SCAWS-G2.</title>
        <authorList>
            <person name="Huang Y."/>
            <person name="Yan B."/>
        </authorList>
    </citation>
    <scope>NUCLEOTIDE SEQUENCE [LARGE SCALE GENOMIC DNA]</scope>
    <source>
        <strain evidence="7 8">SCAWS-G2</strain>
    </source>
</reference>
<feature type="transmembrane region" description="Helical" evidence="6">
    <location>
        <begin position="96"/>
        <end position="123"/>
    </location>
</feature>
<keyword evidence="5 6" id="KW-0472">Membrane</keyword>
<dbReference type="InterPro" id="IPR050367">
    <property type="entry name" value="APC_superfamily"/>
</dbReference>
<feature type="transmembrane region" description="Helical" evidence="6">
    <location>
        <begin position="179"/>
        <end position="197"/>
    </location>
</feature>